<name>A0ABR1TB46_9PEZI</name>
<dbReference type="PANTHER" id="PTHR24198">
    <property type="entry name" value="ANKYRIN REPEAT AND PROTEIN KINASE DOMAIN-CONTAINING PROTEIN"/>
    <property type="match status" value="1"/>
</dbReference>
<dbReference type="InterPro" id="IPR036770">
    <property type="entry name" value="Ankyrin_rpt-contain_sf"/>
</dbReference>
<reference evidence="6 7" key="1">
    <citation type="submission" date="2023-01" db="EMBL/GenBank/DDBJ databases">
        <title>Analysis of 21 Apiospora genomes using comparative genomics revels a genus with tremendous synthesis potential of carbohydrate active enzymes and secondary metabolites.</title>
        <authorList>
            <person name="Sorensen T."/>
        </authorList>
    </citation>
    <scope>NUCLEOTIDE SEQUENCE [LARGE SCALE GENOMIC DNA]</scope>
    <source>
        <strain evidence="6 7">CBS 135458</strain>
    </source>
</reference>
<dbReference type="RefSeq" id="XP_066710206.1">
    <property type="nucleotide sequence ID" value="XM_066864058.1"/>
</dbReference>
<dbReference type="PROSITE" id="PS50297">
    <property type="entry name" value="ANK_REP_REGION"/>
    <property type="match status" value="8"/>
</dbReference>
<keyword evidence="1" id="KW-0677">Repeat</keyword>
<gene>
    <name evidence="6" type="ORF">PG994_012649</name>
</gene>
<feature type="compositionally biased region" description="Low complexity" evidence="4">
    <location>
        <begin position="678"/>
        <end position="695"/>
    </location>
</feature>
<comment type="caution">
    <text evidence="6">The sequence shown here is derived from an EMBL/GenBank/DDBJ whole genome shotgun (WGS) entry which is preliminary data.</text>
</comment>
<feature type="repeat" description="ANK" evidence="3">
    <location>
        <begin position="454"/>
        <end position="486"/>
    </location>
</feature>
<dbReference type="InterPro" id="IPR056884">
    <property type="entry name" value="NPHP3-like_N"/>
</dbReference>
<evidence type="ECO:0000313" key="6">
    <source>
        <dbReference type="EMBL" id="KAK8043811.1"/>
    </source>
</evidence>
<dbReference type="Gene3D" id="3.40.50.300">
    <property type="entry name" value="P-loop containing nucleotide triphosphate hydrolases"/>
    <property type="match status" value="1"/>
</dbReference>
<feature type="domain" description="Nephrocystin 3-like N-terminal" evidence="5">
    <location>
        <begin position="42"/>
        <end position="131"/>
    </location>
</feature>
<feature type="repeat" description="ANK" evidence="3">
    <location>
        <begin position="487"/>
        <end position="519"/>
    </location>
</feature>
<dbReference type="GeneID" id="92097121"/>
<feature type="repeat" description="ANK" evidence="3">
    <location>
        <begin position="391"/>
        <end position="423"/>
    </location>
</feature>
<dbReference type="EMBL" id="JAQQWL010000012">
    <property type="protein sequence ID" value="KAK8043811.1"/>
    <property type="molecule type" value="Genomic_DNA"/>
</dbReference>
<dbReference type="Pfam" id="PF12796">
    <property type="entry name" value="Ank_2"/>
    <property type="match status" value="4"/>
</dbReference>
<dbReference type="InterPro" id="IPR027417">
    <property type="entry name" value="P-loop_NTPase"/>
</dbReference>
<sequence>MDHVARTRFILDSEADLKILNWLTALDYGPQHSDYLRRRQSGTGQWLLDSEEYRTWLGTTQQTLFCPGMPGAGKTILTSTVINDLEQRFWDDRTSAITYVYCIFKRKDEQKIEYLITSLLKQIAQALRSIVSEHSRVFIMVDAVDECQTSEDYRARFLSTLFDLQAQSKINLFAISRVIPDINKKFEGSPYLEHALAVEQDESALDQENCPRIEHLVSVCAGLVTVDEQSGIVRLVHYAAQEYLESTKARWFPEMEQIITTVCTTYLSFDSFATGHCETDKEFEKRLAEHRLYDYAAWNWGLHARTVNIDKKVLSFLSKPAQVDAASTAENGITLGIIFGSPKLLIEKDADITAVYNDGETPLYMALSTGHLEVAKLLIENGIDVNAAANNGSTPLHWTSSEGYEGVAKLLIQKGADVKAVNIYGETPLHLASTQEVASLLIEKGGDVKAAAENGATPLHWASLDGSKAVAKLLIQKGADVMAADDDRVTPLHWSSCQGHLEVARLLMKEGADVKAANIDGEAPLHWSSRQGNLEVARLLIEKGADINAANYNRQTSLYLALSKAHKEVAKMLIEKGADVTAVANDGRTPLHWTSFRGYQGIAKLLIEKGADTKAAAKDGRTPLHSASDRGHLEVARLLIEEEETKSIPLRTSRPLRGDRRSGRQIPIGPSGVASSNPFSSPIRPTTTPSSYSIPQPLASIATPQ</sequence>
<dbReference type="Proteomes" id="UP001480595">
    <property type="component" value="Unassembled WGS sequence"/>
</dbReference>
<keyword evidence="2 3" id="KW-0040">ANK repeat</keyword>
<dbReference type="SUPFAM" id="SSF48403">
    <property type="entry name" value="Ankyrin repeat"/>
    <property type="match status" value="1"/>
</dbReference>
<protein>
    <submittedName>
        <fullName evidence="6">Purine and uridine phosphorylase</fullName>
    </submittedName>
</protein>
<proteinExistence type="predicted"/>
<feature type="repeat" description="ANK" evidence="3">
    <location>
        <begin position="619"/>
        <end position="641"/>
    </location>
</feature>
<feature type="repeat" description="ANK" evidence="3">
    <location>
        <begin position="586"/>
        <end position="618"/>
    </location>
</feature>
<feature type="repeat" description="ANK" evidence="3">
    <location>
        <begin position="553"/>
        <end position="585"/>
    </location>
</feature>
<evidence type="ECO:0000259" key="5">
    <source>
        <dbReference type="Pfam" id="PF24883"/>
    </source>
</evidence>
<evidence type="ECO:0000256" key="4">
    <source>
        <dbReference type="SAM" id="MobiDB-lite"/>
    </source>
</evidence>
<dbReference type="Gene3D" id="1.25.40.20">
    <property type="entry name" value="Ankyrin repeat-containing domain"/>
    <property type="match status" value="5"/>
</dbReference>
<feature type="region of interest" description="Disordered" evidence="4">
    <location>
        <begin position="649"/>
        <end position="705"/>
    </location>
</feature>
<dbReference type="PROSITE" id="PS50088">
    <property type="entry name" value="ANK_REPEAT"/>
    <property type="match status" value="8"/>
</dbReference>
<evidence type="ECO:0000256" key="3">
    <source>
        <dbReference type="PROSITE-ProRule" id="PRU00023"/>
    </source>
</evidence>
<feature type="repeat" description="ANK" evidence="3">
    <location>
        <begin position="358"/>
        <end position="390"/>
    </location>
</feature>
<keyword evidence="7" id="KW-1185">Reference proteome</keyword>
<dbReference type="Pfam" id="PF24883">
    <property type="entry name" value="NPHP3_N"/>
    <property type="match status" value="1"/>
</dbReference>
<evidence type="ECO:0000313" key="7">
    <source>
        <dbReference type="Proteomes" id="UP001480595"/>
    </source>
</evidence>
<accession>A0ABR1TB46</accession>
<dbReference type="SUPFAM" id="SSF52540">
    <property type="entry name" value="P-loop containing nucleoside triphosphate hydrolases"/>
    <property type="match status" value="1"/>
</dbReference>
<feature type="repeat" description="ANK" evidence="3">
    <location>
        <begin position="520"/>
        <end position="552"/>
    </location>
</feature>
<dbReference type="PANTHER" id="PTHR24198:SF165">
    <property type="entry name" value="ANKYRIN REPEAT-CONTAINING PROTEIN-RELATED"/>
    <property type="match status" value="1"/>
</dbReference>
<organism evidence="6 7">
    <name type="scientific">Apiospora phragmitis</name>
    <dbReference type="NCBI Taxonomy" id="2905665"/>
    <lineage>
        <taxon>Eukaryota</taxon>
        <taxon>Fungi</taxon>
        <taxon>Dikarya</taxon>
        <taxon>Ascomycota</taxon>
        <taxon>Pezizomycotina</taxon>
        <taxon>Sordariomycetes</taxon>
        <taxon>Xylariomycetidae</taxon>
        <taxon>Amphisphaeriales</taxon>
        <taxon>Apiosporaceae</taxon>
        <taxon>Apiospora</taxon>
    </lineage>
</organism>
<evidence type="ECO:0000256" key="1">
    <source>
        <dbReference type="ARBA" id="ARBA00022737"/>
    </source>
</evidence>
<dbReference type="InterPro" id="IPR002110">
    <property type="entry name" value="Ankyrin_rpt"/>
</dbReference>
<evidence type="ECO:0000256" key="2">
    <source>
        <dbReference type="ARBA" id="ARBA00023043"/>
    </source>
</evidence>
<dbReference type="PRINTS" id="PR01415">
    <property type="entry name" value="ANKYRIN"/>
</dbReference>
<dbReference type="SMART" id="SM00248">
    <property type="entry name" value="ANK"/>
    <property type="match status" value="9"/>
</dbReference>